<organism evidence="1">
    <name type="scientific">freshwater metagenome</name>
    <dbReference type="NCBI Taxonomy" id="449393"/>
    <lineage>
        <taxon>unclassified sequences</taxon>
        <taxon>metagenomes</taxon>
        <taxon>ecological metagenomes</taxon>
    </lineage>
</organism>
<accession>A0A6J6WGS0</accession>
<dbReference type="EMBL" id="CAEZZX010000141">
    <property type="protein sequence ID" value="CAB4781357.1"/>
    <property type="molecule type" value="Genomic_DNA"/>
</dbReference>
<evidence type="ECO:0000313" key="1">
    <source>
        <dbReference type="EMBL" id="CAB4781357.1"/>
    </source>
</evidence>
<dbReference type="AlphaFoldDB" id="A0A6J6WGS0"/>
<name>A0A6J6WGS0_9ZZZZ</name>
<sequence length="185" mass="21660">MDFAARCWVLDQEAKALPCRQPLRRVKYLDVDSHRFSSRTKHRQRLREYIMINKEAPRRRLRCAVEQTHRFCNSGAFVKQAGVRHWQAGEIAHHGLKVQQRFKTALANFRLVRGVRGVPPWIFENATTNHRRSHGAAVPQADHGYQYRISRTEFTQFGQHFLFRSSFGKANIGHVQNRVWDGLGR</sequence>
<reference evidence="1" key="1">
    <citation type="submission" date="2020-05" db="EMBL/GenBank/DDBJ databases">
        <authorList>
            <person name="Chiriac C."/>
            <person name="Salcher M."/>
            <person name="Ghai R."/>
            <person name="Kavagutti S V."/>
        </authorList>
    </citation>
    <scope>NUCLEOTIDE SEQUENCE</scope>
</reference>
<gene>
    <name evidence="1" type="ORF">UFOPK2938_00745</name>
</gene>
<protein>
    <submittedName>
        <fullName evidence="1">Unannotated protein</fullName>
    </submittedName>
</protein>
<proteinExistence type="predicted"/>